<protein>
    <recommendedName>
        <fullName evidence="5">Lipoprotein</fullName>
    </recommendedName>
</protein>
<proteinExistence type="predicted"/>
<dbReference type="RefSeq" id="WP_012727458.1">
    <property type="nucleotide sequence ID" value="NZ_JAIVAC010000001.1"/>
</dbReference>
<keyword evidence="2" id="KW-0732">Signal</keyword>
<evidence type="ECO:0000256" key="1">
    <source>
        <dbReference type="SAM" id="MobiDB-lite"/>
    </source>
</evidence>
<reference evidence="4" key="1">
    <citation type="journal article" date="2019" name="Int. J. Syst. Evol. Microbiol.">
        <title>The Global Catalogue of Microorganisms (GCM) 10K type strain sequencing project: providing services to taxonomists for standard genome sequencing and annotation.</title>
        <authorList>
            <consortium name="The Broad Institute Genomics Platform"/>
            <consortium name="The Broad Institute Genome Sequencing Center for Infectious Disease"/>
            <person name="Wu L."/>
            <person name="Ma J."/>
        </authorList>
    </citation>
    <scope>NUCLEOTIDE SEQUENCE [LARGE SCALE GENOMIC DNA]</scope>
    <source>
        <strain evidence="4">CCUG 55590</strain>
    </source>
</reference>
<evidence type="ECO:0000256" key="2">
    <source>
        <dbReference type="SAM" id="SignalP"/>
    </source>
</evidence>
<accession>A0ABW2PK52</accession>
<sequence>MKTSKKILSGLSVAVLTTSLAACGGDEYEEAALPEEPTGYECDDWDWDDETESYYCDDDRSPHYGSYFLLGSLFRSKNALKSSSSYKTYKANGGATGAVSNGSNSGSSKSGLGSGSKGGFGG</sequence>
<comment type="caution">
    <text evidence="3">The sequence shown here is derived from an EMBL/GenBank/DDBJ whole genome shotgun (WGS) entry which is preliminary data.</text>
</comment>
<organism evidence="3 4">
    <name type="scientific">Exiguobacterium aestuarii</name>
    <dbReference type="NCBI Taxonomy" id="273527"/>
    <lineage>
        <taxon>Bacteria</taxon>
        <taxon>Bacillati</taxon>
        <taxon>Bacillota</taxon>
        <taxon>Bacilli</taxon>
        <taxon>Bacillales</taxon>
        <taxon>Bacillales Family XII. Incertae Sedis</taxon>
        <taxon>Exiguobacterium</taxon>
    </lineage>
</organism>
<evidence type="ECO:0000313" key="4">
    <source>
        <dbReference type="Proteomes" id="UP001596439"/>
    </source>
</evidence>
<feature type="compositionally biased region" description="Low complexity" evidence="1">
    <location>
        <begin position="94"/>
        <end position="111"/>
    </location>
</feature>
<keyword evidence="4" id="KW-1185">Reference proteome</keyword>
<evidence type="ECO:0008006" key="5">
    <source>
        <dbReference type="Google" id="ProtNLM"/>
    </source>
</evidence>
<feature type="compositionally biased region" description="Gly residues" evidence="1">
    <location>
        <begin position="112"/>
        <end position="122"/>
    </location>
</feature>
<dbReference type="Proteomes" id="UP001596439">
    <property type="component" value="Unassembled WGS sequence"/>
</dbReference>
<dbReference type="EMBL" id="JBHTCE010000001">
    <property type="protein sequence ID" value="MFC7388686.1"/>
    <property type="molecule type" value="Genomic_DNA"/>
</dbReference>
<feature type="signal peptide" evidence="2">
    <location>
        <begin position="1"/>
        <end position="21"/>
    </location>
</feature>
<dbReference type="GeneID" id="99710462"/>
<feature type="chain" id="PRO_5045260740" description="Lipoprotein" evidence="2">
    <location>
        <begin position="22"/>
        <end position="122"/>
    </location>
</feature>
<gene>
    <name evidence="3" type="ORF">ACFQO8_00945</name>
</gene>
<dbReference type="PROSITE" id="PS51257">
    <property type="entry name" value="PROKAR_LIPOPROTEIN"/>
    <property type="match status" value="1"/>
</dbReference>
<feature type="region of interest" description="Disordered" evidence="1">
    <location>
        <begin position="94"/>
        <end position="122"/>
    </location>
</feature>
<name>A0ABW2PK52_9BACL</name>
<evidence type="ECO:0000313" key="3">
    <source>
        <dbReference type="EMBL" id="MFC7388686.1"/>
    </source>
</evidence>